<gene>
    <name evidence="11" type="ORF">G3580_17180</name>
</gene>
<dbReference type="Pfam" id="PF04290">
    <property type="entry name" value="DctQ"/>
    <property type="match status" value="1"/>
</dbReference>
<evidence type="ECO:0000256" key="5">
    <source>
        <dbReference type="ARBA" id="ARBA00022692"/>
    </source>
</evidence>
<feature type="domain" description="Tripartite ATP-independent periplasmic transporters DctQ component" evidence="10">
    <location>
        <begin position="58"/>
        <end position="191"/>
    </location>
</feature>
<comment type="subunit">
    <text evidence="9">The complex comprises the extracytoplasmic solute receptor protein and the two transmembrane proteins.</text>
</comment>
<keyword evidence="2 9" id="KW-0813">Transport</keyword>
<feature type="transmembrane region" description="Helical" evidence="9">
    <location>
        <begin position="163"/>
        <end position="185"/>
    </location>
</feature>
<dbReference type="PANTHER" id="PTHR35011:SF4">
    <property type="entry name" value="SLL1102 PROTEIN"/>
    <property type="match status" value="1"/>
</dbReference>
<dbReference type="InterPro" id="IPR007387">
    <property type="entry name" value="TRAP_DctQ"/>
</dbReference>
<evidence type="ECO:0000256" key="1">
    <source>
        <dbReference type="ARBA" id="ARBA00004429"/>
    </source>
</evidence>
<dbReference type="InterPro" id="IPR055348">
    <property type="entry name" value="DctQ"/>
</dbReference>
<keyword evidence="3" id="KW-1003">Cell membrane</keyword>
<keyword evidence="6 9" id="KW-1133">Transmembrane helix</keyword>
<reference evidence="11 12" key="1">
    <citation type="submission" date="2020-02" db="EMBL/GenBank/DDBJ databases">
        <title>Nitrogenibacter mangrovi gen. nov., sp. nov. isolated from mangrove sediment, a denitrifying betaproteobacterium.</title>
        <authorList>
            <person name="Liao H."/>
            <person name="Tian Y."/>
        </authorList>
    </citation>
    <scope>NUCLEOTIDE SEQUENCE [LARGE SCALE GENOMIC DNA]</scope>
    <source>
        <strain evidence="11 12">M9-3-2</strain>
    </source>
</reference>
<dbReference type="KEGG" id="azq:G3580_17180"/>
<evidence type="ECO:0000256" key="3">
    <source>
        <dbReference type="ARBA" id="ARBA00022475"/>
    </source>
</evidence>
<dbReference type="GO" id="GO:0005886">
    <property type="term" value="C:plasma membrane"/>
    <property type="evidence" value="ECO:0007669"/>
    <property type="project" value="UniProtKB-SubCell"/>
</dbReference>
<comment type="function">
    <text evidence="9">Part of the tripartite ATP-independent periplasmic (TRAP) transport system.</text>
</comment>
<dbReference type="EMBL" id="CP048836">
    <property type="protein sequence ID" value="QID19196.1"/>
    <property type="molecule type" value="Genomic_DNA"/>
</dbReference>
<dbReference type="RefSeq" id="WP_173767565.1">
    <property type="nucleotide sequence ID" value="NZ_CP048836.1"/>
</dbReference>
<feature type="transmembrane region" description="Helical" evidence="9">
    <location>
        <begin position="84"/>
        <end position="101"/>
    </location>
</feature>
<keyword evidence="5 9" id="KW-0812">Transmembrane</keyword>
<sequence length="207" mass="22837">MSDREFEAAEGRAISHDHPDDLHFLIHHAELPETAFSRVVDGALARLGRSISWAWIALMAVIVINVVMKNLFGEGRVEFEEIQWHIYAALFMLGLSVTLATDDHVRVDLFYGGFTLRTKAWIDLVGIVCLLLPFVAMLMWYGVPFVADSFATAERSSSPAGLPYRWIIKSALVAGIGLLGVAACARLTRIVALLFLGRVPVAKKTEA</sequence>
<keyword evidence="4 9" id="KW-0997">Cell inner membrane</keyword>
<evidence type="ECO:0000256" key="2">
    <source>
        <dbReference type="ARBA" id="ARBA00022448"/>
    </source>
</evidence>
<feature type="transmembrane region" description="Helical" evidence="9">
    <location>
        <begin position="53"/>
        <end position="72"/>
    </location>
</feature>
<evidence type="ECO:0000256" key="7">
    <source>
        <dbReference type="ARBA" id="ARBA00023136"/>
    </source>
</evidence>
<accession>A0A6C1B637</accession>
<evidence type="ECO:0000256" key="6">
    <source>
        <dbReference type="ARBA" id="ARBA00022989"/>
    </source>
</evidence>
<dbReference type="Proteomes" id="UP000501991">
    <property type="component" value="Chromosome"/>
</dbReference>
<organism evidence="11 12">
    <name type="scientific">Nitrogeniibacter mangrovi</name>
    <dbReference type="NCBI Taxonomy" id="2016596"/>
    <lineage>
        <taxon>Bacteria</taxon>
        <taxon>Pseudomonadati</taxon>
        <taxon>Pseudomonadota</taxon>
        <taxon>Betaproteobacteria</taxon>
        <taxon>Rhodocyclales</taxon>
        <taxon>Zoogloeaceae</taxon>
        <taxon>Nitrogeniibacter</taxon>
    </lineage>
</organism>
<protein>
    <recommendedName>
        <fullName evidence="9">TRAP transporter small permease protein</fullName>
    </recommendedName>
</protein>
<proteinExistence type="inferred from homology"/>
<dbReference type="AlphaFoldDB" id="A0A6C1B637"/>
<keyword evidence="7 9" id="KW-0472">Membrane</keyword>
<comment type="subcellular location">
    <subcellularLocation>
        <location evidence="1 9">Cell inner membrane</location>
        <topology evidence="1 9">Multi-pass membrane protein</topology>
    </subcellularLocation>
</comment>
<keyword evidence="12" id="KW-1185">Reference proteome</keyword>
<comment type="similarity">
    <text evidence="8 9">Belongs to the TRAP transporter small permease family.</text>
</comment>
<dbReference type="PANTHER" id="PTHR35011">
    <property type="entry name" value="2,3-DIKETO-L-GULONATE TRAP TRANSPORTER SMALL PERMEASE PROTEIN YIAM"/>
    <property type="match status" value="1"/>
</dbReference>
<evidence type="ECO:0000313" key="12">
    <source>
        <dbReference type="Proteomes" id="UP000501991"/>
    </source>
</evidence>
<evidence type="ECO:0000256" key="8">
    <source>
        <dbReference type="ARBA" id="ARBA00038436"/>
    </source>
</evidence>
<dbReference type="GO" id="GO:0022857">
    <property type="term" value="F:transmembrane transporter activity"/>
    <property type="evidence" value="ECO:0007669"/>
    <property type="project" value="UniProtKB-UniRule"/>
</dbReference>
<name>A0A6C1B637_9RHOO</name>
<evidence type="ECO:0000313" key="11">
    <source>
        <dbReference type="EMBL" id="QID19196.1"/>
    </source>
</evidence>
<feature type="transmembrane region" description="Helical" evidence="9">
    <location>
        <begin position="121"/>
        <end position="143"/>
    </location>
</feature>
<evidence type="ECO:0000259" key="10">
    <source>
        <dbReference type="Pfam" id="PF04290"/>
    </source>
</evidence>
<evidence type="ECO:0000256" key="4">
    <source>
        <dbReference type="ARBA" id="ARBA00022519"/>
    </source>
</evidence>
<evidence type="ECO:0000256" key="9">
    <source>
        <dbReference type="RuleBase" id="RU369079"/>
    </source>
</evidence>